<keyword evidence="6" id="KW-0934">Plastid</keyword>
<dbReference type="AlphaFoldDB" id="A0A9J5VYR4"/>
<evidence type="ECO:0000256" key="10">
    <source>
        <dbReference type="ARBA" id="ARBA00023239"/>
    </source>
</evidence>
<dbReference type="OrthoDB" id="745586at2759"/>
<reference evidence="14" key="1">
    <citation type="submission" date="2020-09" db="EMBL/GenBank/DDBJ databases">
        <title>De no assembly of potato wild relative species, Solanum commersonii.</title>
        <authorList>
            <person name="Cho K."/>
        </authorList>
    </citation>
    <scope>NUCLEOTIDE SEQUENCE</scope>
    <source>
        <strain evidence="14">LZ3.2</strain>
        <tissue evidence="14">Leaf</tissue>
    </source>
</reference>
<evidence type="ECO:0000256" key="7">
    <source>
        <dbReference type="ARBA" id="ARBA00023002"/>
    </source>
</evidence>
<keyword evidence="10" id="KW-0456">Lyase</keyword>
<comment type="similarity">
    <text evidence="2">Belongs to the RuBisCO large chain family. Type I subfamily.</text>
</comment>
<dbReference type="GO" id="GO:0019253">
    <property type="term" value="P:reductive pentose-phosphate cycle"/>
    <property type="evidence" value="ECO:0007669"/>
    <property type="project" value="UniProtKB-KW"/>
</dbReference>
<comment type="caution">
    <text evidence="14">The sequence shown here is derived from an EMBL/GenBank/DDBJ whole genome shotgun (WGS) entry which is preliminary data.</text>
</comment>
<evidence type="ECO:0000256" key="11">
    <source>
        <dbReference type="ARBA" id="ARBA00023300"/>
    </source>
</evidence>
<keyword evidence="5" id="KW-0113">Calvin cycle</keyword>
<evidence type="ECO:0000256" key="2">
    <source>
        <dbReference type="ARBA" id="ARBA00006204"/>
    </source>
</evidence>
<keyword evidence="9" id="KW-0601">Photorespiration</keyword>
<evidence type="ECO:0000313" key="14">
    <source>
        <dbReference type="EMBL" id="KAG5568320.1"/>
    </source>
</evidence>
<evidence type="ECO:0000313" key="15">
    <source>
        <dbReference type="Proteomes" id="UP000824120"/>
    </source>
</evidence>
<evidence type="ECO:0000256" key="1">
    <source>
        <dbReference type="ARBA" id="ARBA00004474"/>
    </source>
</evidence>
<name>A0A9J5VYR4_SOLCO</name>
<comment type="catalytic activity">
    <reaction evidence="12">
        <text>D-ribulose 1,5-bisphosphate + O2 = 2-phosphoglycolate + (2R)-3-phosphoglycerate + 2 H(+)</text>
        <dbReference type="Rhea" id="RHEA:36631"/>
        <dbReference type="ChEBI" id="CHEBI:15378"/>
        <dbReference type="ChEBI" id="CHEBI:15379"/>
        <dbReference type="ChEBI" id="CHEBI:57870"/>
        <dbReference type="ChEBI" id="CHEBI:58033"/>
        <dbReference type="ChEBI" id="CHEBI:58272"/>
    </reaction>
</comment>
<comment type="subcellular location">
    <subcellularLocation>
        <location evidence="1">Plastid</location>
    </subcellularLocation>
</comment>
<keyword evidence="8" id="KW-0503">Monooxygenase</keyword>
<dbReference type="Proteomes" id="UP000824120">
    <property type="component" value="Unassembled WGS sequence"/>
</dbReference>
<keyword evidence="15" id="KW-1185">Reference proteome</keyword>
<dbReference type="EC" id="4.1.1.39" evidence="3"/>
<comment type="catalytic activity">
    <reaction evidence="13">
        <text>2 (2R)-3-phosphoglycerate + 2 H(+) = D-ribulose 1,5-bisphosphate + CO2 + H2O</text>
        <dbReference type="Rhea" id="RHEA:23124"/>
        <dbReference type="ChEBI" id="CHEBI:15377"/>
        <dbReference type="ChEBI" id="CHEBI:15378"/>
        <dbReference type="ChEBI" id="CHEBI:16526"/>
        <dbReference type="ChEBI" id="CHEBI:57870"/>
        <dbReference type="ChEBI" id="CHEBI:58272"/>
        <dbReference type="EC" id="4.1.1.39"/>
    </reaction>
</comment>
<dbReference type="InterPro" id="IPR036422">
    <property type="entry name" value="RuBisCO_lsu_N_sf"/>
</dbReference>
<evidence type="ECO:0000256" key="12">
    <source>
        <dbReference type="ARBA" id="ARBA00048059"/>
    </source>
</evidence>
<evidence type="ECO:0000256" key="9">
    <source>
        <dbReference type="ARBA" id="ARBA00023238"/>
    </source>
</evidence>
<accession>A0A9J5VYR4</accession>
<keyword evidence="7" id="KW-0560">Oxidoreductase</keyword>
<keyword evidence="11" id="KW-0120">Carbon dioxide fixation</keyword>
<dbReference type="GO" id="GO:0004497">
    <property type="term" value="F:monooxygenase activity"/>
    <property type="evidence" value="ECO:0007669"/>
    <property type="project" value="UniProtKB-KW"/>
</dbReference>
<dbReference type="EMBL" id="JACXVP010000161">
    <property type="protein sequence ID" value="KAG5568320.1"/>
    <property type="molecule type" value="Genomic_DNA"/>
</dbReference>
<sequence>MPFRVTLQPRVPPEEAVAVGCQNLLPGTWTIRWTDGLTSLDRYKAAYAAPSVLLEKRSIYCLCSLPFRPFKKVTYLGSKPYAAYCPKICESLRYVKTFQGPSWDPS</sequence>
<proteinExistence type="inferred from homology"/>
<evidence type="ECO:0000256" key="8">
    <source>
        <dbReference type="ARBA" id="ARBA00023033"/>
    </source>
</evidence>
<evidence type="ECO:0000256" key="4">
    <source>
        <dbReference type="ARBA" id="ARBA00017725"/>
    </source>
</evidence>
<protein>
    <recommendedName>
        <fullName evidence="4">Ribulose bisphosphate carboxylase large chain</fullName>
        <ecNumber evidence="3">4.1.1.39</ecNumber>
    </recommendedName>
</protein>
<dbReference type="GO" id="GO:0009536">
    <property type="term" value="C:plastid"/>
    <property type="evidence" value="ECO:0007669"/>
    <property type="project" value="UniProtKB-SubCell"/>
</dbReference>
<evidence type="ECO:0000256" key="3">
    <source>
        <dbReference type="ARBA" id="ARBA00012287"/>
    </source>
</evidence>
<dbReference type="GO" id="GO:0009853">
    <property type="term" value="P:photorespiration"/>
    <property type="evidence" value="ECO:0007669"/>
    <property type="project" value="UniProtKB-KW"/>
</dbReference>
<dbReference type="GO" id="GO:0016984">
    <property type="term" value="F:ribulose-bisphosphate carboxylase activity"/>
    <property type="evidence" value="ECO:0007669"/>
    <property type="project" value="UniProtKB-EC"/>
</dbReference>
<organism evidence="14 15">
    <name type="scientific">Solanum commersonii</name>
    <name type="common">Commerson's wild potato</name>
    <name type="synonym">Commerson's nightshade</name>
    <dbReference type="NCBI Taxonomy" id="4109"/>
    <lineage>
        <taxon>Eukaryota</taxon>
        <taxon>Viridiplantae</taxon>
        <taxon>Streptophyta</taxon>
        <taxon>Embryophyta</taxon>
        <taxon>Tracheophyta</taxon>
        <taxon>Spermatophyta</taxon>
        <taxon>Magnoliopsida</taxon>
        <taxon>eudicotyledons</taxon>
        <taxon>Gunneridae</taxon>
        <taxon>Pentapetalae</taxon>
        <taxon>asterids</taxon>
        <taxon>lamiids</taxon>
        <taxon>Solanales</taxon>
        <taxon>Solanaceae</taxon>
        <taxon>Solanoideae</taxon>
        <taxon>Solaneae</taxon>
        <taxon>Solanum</taxon>
    </lineage>
</organism>
<evidence type="ECO:0000256" key="13">
    <source>
        <dbReference type="ARBA" id="ARBA00049469"/>
    </source>
</evidence>
<dbReference type="SUPFAM" id="SSF54966">
    <property type="entry name" value="RuBisCO, large subunit, small (N-terminal) domain"/>
    <property type="match status" value="1"/>
</dbReference>
<dbReference type="Gene3D" id="3.30.70.150">
    <property type="entry name" value="RuBisCO large subunit, N-terminal domain"/>
    <property type="match status" value="1"/>
</dbReference>
<gene>
    <name evidence="14" type="ORF">H5410_064662</name>
</gene>
<evidence type="ECO:0000256" key="5">
    <source>
        <dbReference type="ARBA" id="ARBA00022567"/>
    </source>
</evidence>
<evidence type="ECO:0000256" key="6">
    <source>
        <dbReference type="ARBA" id="ARBA00022640"/>
    </source>
</evidence>